<feature type="region of interest" description="Disordered" evidence="2">
    <location>
        <begin position="106"/>
        <end position="133"/>
    </location>
</feature>
<evidence type="ECO:0000256" key="2">
    <source>
        <dbReference type="SAM" id="MobiDB-lite"/>
    </source>
</evidence>
<dbReference type="EMBL" id="NJGC01000003">
    <property type="protein sequence ID" value="PAM73734.1"/>
    <property type="molecule type" value="Genomic_DNA"/>
</dbReference>
<dbReference type="Pfam" id="PF07883">
    <property type="entry name" value="Cupin_2"/>
    <property type="match status" value="1"/>
</dbReference>
<dbReference type="AlphaFoldDB" id="A0A270NNJ9"/>
<gene>
    <name evidence="4" type="ORF">CEK00_04150</name>
</gene>
<feature type="compositionally biased region" description="Basic and acidic residues" evidence="2">
    <location>
        <begin position="122"/>
        <end position="133"/>
    </location>
</feature>
<dbReference type="PANTHER" id="PTHR35848">
    <property type="entry name" value="OXALATE-BINDING PROTEIN"/>
    <property type="match status" value="1"/>
</dbReference>
<proteinExistence type="predicted"/>
<organism evidence="4 5">
    <name type="scientific">Stenotrophomonas maltophilia</name>
    <name type="common">Pseudomonas maltophilia</name>
    <name type="synonym">Xanthomonas maltophilia</name>
    <dbReference type="NCBI Taxonomy" id="40324"/>
    <lineage>
        <taxon>Bacteria</taxon>
        <taxon>Pseudomonadati</taxon>
        <taxon>Pseudomonadota</taxon>
        <taxon>Gammaproteobacteria</taxon>
        <taxon>Lysobacterales</taxon>
        <taxon>Lysobacteraceae</taxon>
        <taxon>Stenotrophomonas</taxon>
        <taxon>Stenotrophomonas maltophilia group</taxon>
    </lineage>
</organism>
<evidence type="ECO:0000256" key="1">
    <source>
        <dbReference type="ARBA" id="ARBA00022723"/>
    </source>
</evidence>
<evidence type="ECO:0000313" key="4">
    <source>
        <dbReference type="EMBL" id="PAM73734.1"/>
    </source>
</evidence>
<comment type="caution">
    <text evidence="4">The sequence shown here is derived from an EMBL/GenBank/DDBJ whole genome shotgun (WGS) entry which is preliminary data.</text>
</comment>
<dbReference type="GO" id="GO:0046872">
    <property type="term" value="F:metal ion binding"/>
    <property type="evidence" value="ECO:0007669"/>
    <property type="project" value="UniProtKB-KW"/>
</dbReference>
<feature type="compositionally biased region" description="Polar residues" evidence="2">
    <location>
        <begin position="106"/>
        <end position="120"/>
    </location>
</feature>
<dbReference type="Gene3D" id="2.60.120.10">
    <property type="entry name" value="Jelly Rolls"/>
    <property type="match status" value="1"/>
</dbReference>
<dbReference type="PANTHER" id="PTHR35848:SF9">
    <property type="entry name" value="SLL1358 PROTEIN"/>
    <property type="match status" value="1"/>
</dbReference>
<sequence length="133" mass="14740">MTALLRAVRTDDGNRYDWGGVCLGWRLLELQHMQVRQEWMPAGGAEAPHWHARAHQFFYVLGGHLRLSTPDQDVLLEAGQGVHVPAGTRHIAANGGDEDVQFLVFSSPSTQGDRVESTSAAEPDRHRDEESLS</sequence>
<feature type="domain" description="Cupin type-2" evidence="3">
    <location>
        <begin position="40"/>
        <end position="104"/>
    </location>
</feature>
<dbReference type="SUPFAM" id="SSF51182">
    <property type="entry name" value="RmlC-like cupins"/>
    <property type="match status" value="1"/>
</dbReference>
<evidence type="ECO:0000313" key="5">
    <source>
        <dbReference type="Proteomes" id="UP000216433"/>
    </source>
</evidence>
<keyword evidence="1" id="KW-0479">Metal-binding</keyword>
<dbReference type="InterPro" id="IPR013096">
    <property type="entry name" value="Cupin_2"/>
</dbReference>
<protein>
    <submittedName>
        <fullName evidence="4">Cupin</fullName>
    </submittedName>
</protein>
<reference evidence="4 5" key="1">
    <citation type="submission" date="2017-06" db="EMBL/GenBank/DDBJ databases">
        <title>Genome sequencing and assembly of Stenotrophomonas maltophilia DF07.</title>
        <authorList>
            <person name="Iyer R."/>
        </authorList>
    </citation>
    <scope>NUCLEOTIDE SEQUENCE [LARGE SCALE GENOMIC DNA]</scope>
    <source>
        <strain evidence="4 5">DF07</strain>
    </source>
</reference>
<dbReference type="RefSeq" id="WP_095377311.1">
    <property type="nucleotide sequence ID" value="NZ_NJGC01000003.1"/>
</dbReference>
<evidence type="ECO:0000259" key="3">
    <source>
        <dbReference type="Pfam" id="PF07883"/>
    </source>
</evidence>
<dbReference type="InterPro" id="IPR051610">
    <property type="entry name" value="GPI/OXD"/>
</dbReference>
<accession>A0A270NNJ9</accession>
<dbReference type="Proteomes" id="UP000216433">
    <property type="component" value="Unassembled WGS sequence"/>
</dbReference>
<dbReference type="InterPro" id="IPR014710">
    <property type="entry name" value="RmlC-like_jellyroll"/>
</dbReference>
<dbReference type="InterPro" id="IPR011051">
    <property type="entry name" value="RmlC_Cupin_sf"/>
</dbReference>
<name>A0A270NNJ9_STEMA</name>